<proteinExistence type="predicted"/>
<dbReference type="AlphaFoldDB" id="A0A059D918"/>
<dbReference type="EMBL" id="KK198754">
    <property type="protein sequence ID" value="KCW87077.1"/>
    <property type="molecule type" value="Genomic_DNA"/>
</dbReference>
<dbReference type="Gramene" id="KCW87077">
    <property type="protein sequence ID" value="KCW87077"/>
    <property type="gene ID" value="EUGRSUZ_B03611"/>
</dbReference>
<organism evidence="1">
    <name type="scientific">Eucalyptus grandis</name>
    <name type="common">Flooded gum</name>
    <dbReference type="NCBI Taxonomy" id="71139"/>
    <lineage>
        <taxon>Eukaryota</taxon>
        <taxon>Viridiplantae</taxon>
        <taxon>Streptophyta</taxon>
        <taxon>Embryophyta</taxon>
        <taxon>Tracheophyta</taxon>
        <taxon>Spermatophyta</taxon>
        <taxon>Magnoliopsida</taxon>
        <taxon>eudicotyledons</taxon>
        <taxon>Gunneridae</taxon>
        <taxon>Pentapetalae</taxon>
        <taxon>rosids</taxon>
        <taxon>malvids</taxon>
        <taxon>Myrtales</taxon>
        <taxon>Myrtaceae</taxon>
        <taxon>Myrtoideae</taxon>
        <taxon>Eucalypteae</taxon>
        <taxon>Eucalyptus</taxon>
    </lineage>
</organism>
<name>A0A059D918_EUCGR</name>
<accession>A0A059D918</accession>
<dbReference type="InParanoid" id="A0A059D918"/>
<gene>
    <name evidence="1" type="ORF">EUGRSUZ_B03611</name>
</gene>
<protein>
    <submittedName>
        <fullName evidence="1">Uncharacterized protein</fullName>
    </submittedName>
</protein>
<evidence type="ECO:0000313" key="1">
    <source>
        <dbReference type="EMBL" id="KCW87077.1"/>
    </source>
</evidence>
<sequence>MATQMPVTWEYPRLNVIEQTQRCGEEVPQSRRELERNLLHALSFTRTYERAQALGLRVLLIEFSRCLYGSGTIWIQFLPCTEGFSICVL</sequence>
<reference evidence="1" key="1">
    <citation type="submission" date="2013-07" db="EMBL/GenBank/DDBJ databases">
        <title>The genome of Eucalyptus grandis.</title>
        <authorList>
            <person name="Schmutz J."/>
            <person name="Hayes R."/>
            <person name="Myburg A."/>
            <person name="Tuskan G."/>
            <person name="Grattapaglia D."/>
            <person name="Rokhsar D.S."/>
        </authorList>
    </citation>
    <scope>NUCLEOTIDE SEQUENCE</scope>
    <source>
        <tissue evidence="1">Leaf extractions</tissue>
    </source>
</reference>